<dbReference type="InterPro" id="IPR036249">
    <property type="entry name" value="Thioredoxin-like_sf"/>
</dbReference>
<comment type="caution">
    <text evidence="5">The sequence shown here is derived from an EMBL/GenBank/DDBJ whole genome shotgun (WGS) entry which is preliminary data.</text>
</comment>
<dbReference type="OrthoDB" id="9790554at2"/>
<name>A0A497ZS61_9RHOB</name>
<evidence type="ECO:0000313" key="6">
    <source>
        <dbReference type="Proteomes" id="UP000271700"/>
    </source>
</evidence>
<evidence type="ECO:0000256" key="2">
    <source>
        <dbReference type="ARBA" id="ARBA00023002"/>
    </source>
</evidence>
<dbReference type="Pfam" id="PF03960">
    <property type="entry name" value="ArsC"/>
    <property type="match status" value="1"/>
</dbReference>
<dbReference type="Gene3D" id="3.40.30.10">
    <property type="entry name" value="Glutaredoxin"/>
    <property type="match status" value="1"/>
</dbReference>
<dbReference type="Proteomes" id="UP000271700">
    <property type="component" value="Unassembled WGS sequence"/>
</dbReference>
<dbReference type="PANTHER" id="PTHR30041">
    <property type="entry name" value="ARSENATE REDUCTASE"/>
    <property type="match status" value="1"/>
</dbReference>
<dbReference type="RefSeq" id="WP_010438909.1">
    <property type="nucleotide sequence ID" value="NZ_AEYW01000006.1"/>
</dbReference>
<dbReference type="PANTHER" id="PTHR30041:SF4">
    <property type="entry name" value="ARSENATE REDUCTASE"/>
    <property type="match status" value="1"/>
</dbReference>
<accession>A0A497ZS61</accession>
<evidence type="ECO:0000256" key="1">
    <source>
        <dbReference type="ARBA" id="ARBA00007198"/>
    </source>
</evidence>
<keyword evidence="6" id="KW-1185">Reference proteome</keyword>
<dbReference type="EMBL" id="RCCT01000001">
    <property type="protein sequence ID" value="RLK10064.1"/>
    <property type="molecule type" value="Genomic_DNA"/>
</dbReference>
<sequence length="113" mass="12529">MIEYWHNPRCSKSRAGLALLQENGAQPEVRKYLEDAPSADEIRTVLAKLNIPAISMMRNGEKTFKELGLTKTSPDEVLIQAMVDHPILIERPLAIAGDKAAIGRPPENLLDLL</sequence>
<dbReference type="EC" id="1.20.4.1" evidence="4"/>
<dbReference type="PROSITE" id="PS51353">
    <property type="entry name" value="ARSC"/>
    <property type="match status" value="1"/>
</dbReference>
<proteinExistence type="inferred from homology"/>
<reference evidence="5 6" key="1">
    <citation type="submission" date="2018-10" db="EMBL/GenBank/DDBJ databases">
        <title>Genomic Encyclopedia of Archaeal and Bacterial Type Strains, Phase II (KMG-II): from individual species to whole genera.</title>
        <authorList>
            <person name="Goeker M."/>
        </authorList>
    </citation>
    <scope>NUCLEOTIDE SEQUENCE [LARGE SCALE GENOMIC DNA]</scope>
    <source>
        <strain evidence="5 6">DSM 29317</strain>
    </source>
</reference>
<organism evidence="5 6">
    <name type="scientific">Ruegeria conchae</name>
    <dbReference type="NCBI Taxonomy" id="981384"/>
    <lineage>
        <taxon>Bacteria</taxon>
        <taxon>Pseudomonadati</taxon>
        <taxon>Pseudomonadota</taxon>
        <taxon>Alphaproteobacteria</taxon>
        <taxon>Rhodobacterales</taxon>
        <taxon>Roseobacteraceae</taxon>
        <taxon>Ruegeria</taxon>
    </lineage>
</organism>
<evidence type="ECO:0000256" key="4">
    <source>
        <dbReference type="RuleBase" id="RU362029"/>
    </source>
</evidence>
<dbReference type="SUPFAM" id="SSF52833">
    <property type="entry name" value="Thioredoxin-like"/>
    <property type="match status" value="1"/>
</dbReference>
<gene>
    <name evidence="5" type="ORF">CLV75_0027</name>
</gene>
<dbReference type="AlphaFoldDB" id="A0A497ZS61"/>
<dbReference type="InterPro" id="IPR006660">
    <property type="entry name" value="Arsenate_reductase-like"/>
</dbReference>
<dbReference type="GO" id="GO:0008794">
    <property type="term" value="F:arsenate reductase (glutaredoxin) activity"/>
    <property type="evidence" value="ECO:0007669"/>
    <property type="project" value="UniProtKB-UniRule"/>
</dbReference>
<comment type="similarity">
    <text evidence="1 3 4">Belongs to the ArsC family.</text>
</comment>
<comment type="catalytic activity">
    <reaction evidence="4">
        <text>[glutaredoxin]-dithiol + arsenate + glutathione + H(+) = glutathionyl-S-S-[glutaredoxin] + arsenite + H2O</text>
        <dbReference type="Rhea" id="RHEA:22016"/>
        <dbReference type="Rhea" id="RHEA-COMP:10729"/>
        <dbReference type="Rhea" id="RHEA-COMP:17668"/>
        <dbReference type="ChEBI" id="CHEBI:15377"/>
        <dbReference type="ChEBI" id="CHEBI:15378"/>
        <dbReference type="ChEBI" id="CHEBI:29242"/>
        <dbReference type="ChEBI" id="CHEBI:29950"/>
        <dbReference type="ChEBI" id="CHEBI:48597"/>
        <dbReference type="ChEBI" id="CHEBI:57925"/>
        <dbReference type="ChEBI" id="CHEBI:146199"/>
        <dbReference type="EC" id="1.20.4.1"/>
    </reaction>
</comment>
<dbReference type="InterPro" id="IPR006659">
    <property type="entry name" value="Arsenate_reductase"/>
</dbReference>
<keyword evidence="2 4" id="KW-0560">Oxidoreductase</keyword>
<protein>
    <recommendedName>
        <fullName evidence="4">Arsenate reductase</fullName>
        <ecNumber evidence="4">1.20.4.1</ecNumber>
    </recommendedName>
</protein>
<dbReference type="CDD" id="cd03034">
    <property type="entry name" value="ArsC_ArsC"/>
    <property type="match status" value="1"/>
</dbReference>
<evidence type="ECO:0000256" key="3">
    <source>
        <dbReference type="PROSITE-ProRule" id="PRU01282"/>
    </source>
</evidence>
<evidence type="ECO:0000313" key="5">
    <source>
        <dbReference type="EMBL" id="RLK10064.1"/>
    </source>
</evidence>
<dbReference type="STRING" id="981384.GCA_000192475_02699"/>
<dbReference type="NCBIfam" id="TIGR00014">
    <property type="entry name" value="arsC"/>
    <property type="match status" value="1"/>
</dbReference>